<feature type="transmembrane region" description="Helical" evidence="5">
    <location>
        <begin position="137"/>
        <end position="157"/>
    </location>
</feature>
<dbReference type="GO" id="GO:0004930">
    <property type="term" value="F:G protein-coupled receptor activity"/>
    <property type="evidence" value="ECO:0007669"/>
    <property type="project" value="InterPro"/>
</dbReference>
<feature type="transmembrane region" description="Helical" evidence="5">
    <location>
        <begin position="169"/>
        <end position="195"/>
    </location>
</feature>
<evidence type="ECO:0000256" key="4">
    <source>
        <dbReference type="ARBA" id="ARBA00023136"/>
    </source>
</evidence>
<reference evidence="7 8" key="1">
    <citation type="journal article" date="2021" name="Elife">
        <title>Chloroplast acquisition without the gene transfer in kleptoplastic sea slugs, Plakobranchus ocellatus.</title>
        <authorList>
            <person name="Maeda T."/>
            <person name="Takahashi S."/>
            <person name="Yoshida T."/>
            <person name="Shimamura S."/>
            <person name="Takaki Y."/>
            <person name="Nagai Y."/>
            <person name="Toyoda A."/>
            <person name="Suzuki Y."/>
            <person name="Arimoto A."/>
            <person name="Ishii H."/>
            <person name="Satoh N."/>
            <person name="Nishiyama T."/>
            <person name="Hasebe M."/>
            <person name="Maruyama T."/>
            <person name="Minagawa J."/>
            <person name="Obokata J."/>
            <person name="Shigenobu S."/>
        </authorList>
    </citation>
    <scope>NUCLEOTIDE SEQUENCE [LARGE SCALE GENOMIC DNA]</scope>
</reference>
<evidence type="ECO:0000313" key="7">
    <source>
        <dbReference type="EMBL" id="GFR65843.1"/>
    </source>
</evidence>
<evidence type="ECO:0000256" key="5">
    <source>
        <dbReference type="SAM" id="Phobius"/>
    </source>
</evidence>
<feature type="transmembrane region" description="Helical" evidence="5">
    <location>
        <begin position="210"/>
        <end position="229"/>
    </location>
</feature>
<evidence type="ECO:0000313" key="8">
    <source>
        <dbReference type="Proteomes" id="UP000762676"/>
    </source>
</evidence>
<dbReference type="EMBL" id="BMAT01003985">
    <property type="protein sequence ID" value="GFR65843.1"/>
    <property type="molecule type" value="Genomic_DNA"/>
</dbReference>
<dbReference type="PANTHER" id="PTHR46641">
    <property type="entry name" value="FMRFAMIDE RECEPTOR-RELATED"/>
    <property type="match status" value="1"/>
</dbReference>
<evidence type="ECO:0000256" key="2">
    <source>
        <dbReference type="ARBA" id="ARBA00022692"/>
    </source>
</evidence>
<name>A0AAV4EXL5_9GAST</name>
<organism evidence="7 8">
    <name type="scientific">Elysia marginata</name>
    <dbReference type="NCBI Taxonomy" id="1093978"/>
    <lineage>
        <taxon>Eukaryota</taxon>
        <taxon>Metazoa</taxon>
        <taxon>Spiralia</taxon>
        <taxon>Lophotrochozoa</taxon>
        <taxon>Mollusca</taxon>
        <taxon>Gastropoda</taxon>
        <taxon>Heterobranchia</taxon>
        <taxon>Euthyneura</taxon>
        <taxon>Panpulmonata</taxon>
        <taxon>Sacoglossa</taxon>
        <taxon>Placobranchoidea</taxon>
        <taxon>Plakobranchidae</taxon>
        <taxon>Elysia</taxon>
    </lineage>
</organism>
<feature type="domain" description="G-protein coupled receptors family 1 profile" evidence="6">
    <location>
        <begin position="149"/>
        <end position="413"/>
    </location>
</feature>
<accession>A0AAV4EXL5</accession>
<proteinExistence type="predicted"/>
<protein>
    <submittedName>
        <fullName evidence="7">FMRFamide receptor-like</fullName>
    </submittedName>
</protein>
<keyword evidence="2 5" id="KW-0812">Transmembrane</keyword>
<dbReference type="SUPFAM" id="SSF81321">
    <property type="entry name" value="Family A G protein-coupled receptor-like"/>
    <property type="match status" value="1"/>
</dbReference>
<dbReference type="Gene3D" id="1.20.1070.10">
    <property type="entry name" value="Rhodopsin 7-helix transmembrane proteins"/>
    <property type="match status" value="1"/>
</dbReference>
<keyword evidence="4 5" id="KW-0472">Membrane</keyword>
<feature type="transmembrane region" description="Helical" evidence="5">
    <location>
        <begin position="305"/>
        <end position="327"/>
    </location>
</feature>
<keyword evidence="3 5" id="KW-1133">Transmembrane helix</keyword>
<feature type="transmembrane region" description="Helical" evidence="5">
    <location>
        <begin position="350"/>
        <end position="374"/>
    </location>
</feature>
<evidence type="ECO:0000259" key="6">
    <source>
        <dbReference type="PROSITE" id="PS50262"/>
    </source>
</evidence>
<dbReference type="InterPro" id="IPR017452">
    <property type="entry name" value="GPCR_Rhodpsn_7TM"/>
</dbReference>
<dbReference type="Pfam" id="PF00001">
    <property type="entry name" value="7tm_1"/>
    <property type="match status" value="1"/>
</dbReference>
<feature type="transmembrane region" description="Helical" evidence="5">
    <location>
        <begin position="250"/>
        <end position="272"/>
    </location>
</feature>
<keyword evidence="7" id="KW-0675">Receptor</keyword>
<dbReference type="PANTHER" id="PTHR46641:SF25">
    <property type="entry name" value="CNMAMIDE RECEPTOR-RELATED"/>
    <property type="match status" value="1"/>
</dbReference>
<dbReference type="PROSITE" id="PS50262">
    <property type="entry name" value="G_PROTEIN_RECEP_F1_2"/>
    <property type="match status" value="1"/>
</dbReference>
<dbReference type="InterPro" id="IPR000276">
    <property type="entry name" value="GPCR_Rhodpsn"/>
</dbReference>
<gene>
    <name evidence="7" type="ORF">ElyMa_001955900</name>
</gene>
<comment type="subcellular location">
    <subcellularLocation>
        <location evidence="1">Membrane</location>
    </subcellularLocation>
</comment>
<dbReference type="InterPro" id="IPR052954">
    <property type="entry name" value="GPCR-Ligand_Int"/>
</dbReference>
<keyword evidence="8" id="KW-1185">Reference proteome</keyword>
<dbReference type="AlphaFoldDB" id="A0AAV4EXL5"/>
<evidence type="ECO:0000256" key="3">
    <source>
        <dbReference type="ARBA" id="ARBA00022989"/>
    </source>
</evidence>
<evidence type="ECO:0000256" key="1">
    <source>
        <dbReference type="ARBA" id="ARBA00004370"/>
    </source>
</evidence>
<sequence>MESFGTPASHIMSTLLSGKGKGDAVSSRSGGFYEDGSAVGTAAVKLLLNSSVNLLTSAGIGSGEEGYASGREYGISKTRGAGGIQGVGFAGTVGEPSHVQPAEDFFSLNRSVDYINSFQDQLLSHSTFRMRDELVKYANPMLIVLGNISNLLALIVLRRKKFKRSSVAFYLAAYAVANLLVLNLMLGLSWALYIFELKHVTYIADWTCRLWMFLSNVITYTGIWIVVAMNVDRLIYLTPRSNTQAHCTRFSAKVVVVVIVVLLIVVSIHAMWTYELRRHGCFVAFERNDLHTIIWPWWSAAVYSYIPLFSLIALNVVQAVVLCLHYFRQGDGTAWGVVVSRYDSEGMDNFVLTAMTISLHFFFLTVPATVINVLDIHLPSSWLQVDVIARIELAKKITEQMSSLNHSLLGLHLLLCSPDFRREFAQCFRSVFRCRSSSKRPFKSFELHGGGGCGAGGGGPTSNSDDSTSPHREVDYELCNSNEYRDGDMTITSV</sequence>
<dbReference type="GO" id="GO:0016020">
    <property type="term" value="C:membrane"/>
    <property type="evidence" value="ECO:0007669"/>
    <property type="project" value="UniProtKB-SubCell"/>
</dbReference>
<dbReference type="Proteomes" id="UP000762676">
    <property type="component" value="Unassembled WGS sequence"/>
</dbReference>
<comment type="caution">
    <text evidence="7">The sequence shown here is derived from an EMBL/GenBank/DDBJ whole genome shotgun (WGS) entry which is preliminary data.</text>
</comment>